<name>A0A3B7MKE3_9BACT</name>
<gene>
    <name evidence="1" type="ORF">D3H65_11945</name>
</gene>
<keyword evidence="2" id="KW-1185">Reference proteome</keyword>
<evidence type="ECO:0000313" key="1">
    <source>
        <dbReference type="EMBL" id="AXY74648.1"/>
    </source>
</evidence>
<dbReference type="Proteomes" id="UP000263900">
    <property type="component" value="Chromosome"/>
</dbReference>
<dbReference type="KEGG" id="pseg:D3H65_11945"/>
<proteinExistence type="predicted"/>
<sequence>MTSLEIYHQEAIKALNSGLLNEKQKQFIERIKDLDKRQLKKLPGAEFKWLKDIAKIHIKNDQTGNLPEEGS</sequence>
<dbReference type="OrthoDB" id="679583at2"/>
<protein>
    <submittedName>
        <fullName evidence="1">Uncharacterized protein</fullName>
    </submittedName>
</protein>
<dbReference type="EMBL" id="CP032157">
    <property type="protein sequence ID" value="AXY74648.1"/>
    <property type="molecule type" value="Genomic_DNA"/>
</dbReference>
<dbReference type="AlphaFoldDB" id="A0A3B7MKE3"/>
<accession>A0A3B7MKE3</accession>
<evidence type="ECO:0000313" key="2">
    <source>
        <dbReference type="Proteomes" id="UP000263900"/>
    </source>
</evidence>
<reference evidence="1 2" key="1">
    <citation type="submission" date="2018-09" db="EMBL/GenBank/DDBJ databases">
        <title>Genome sequencing of strain 6GH32-13.</title>
        <authorList>
            <person name="Weon H.-Y."/>
            <person name="Heo J."/>
            <person name="Kwon S.-W."/>
        </authorList>
    </citation>
    <scope>NUCLEOTIDE SEQUENCE [LARGE SCALE GENOMIC DNA]</scope>
    <source>
        <strain evidence="1 2">5GH32-13</strain>
    </source>
</reference>
<organism evidence="1 2">
    <name type="scientific">Paraflavitalea soli</name>
    <dbReference type="NCBI Taxonomy" id="2315862"/>
    <lineage>
        <taxon>Bacteria</taxon>
        <taxon>Pseudomonadati</taxon>
        <taxon>Bacteroidota</taxon>
        <taxon>Chitinophagia</taxon>
        <taxon>Chitinophagales</taxon>
        <taxon>Chitinophagaceae</taxon>
        <taxon>Paraflavitalea</taxon>
    </lineage>
</organism>